<accession>A0A8C9UFN1</accession>
<dbReference type="Proteomes" id="UP000694409">
    <property type="component" value="Unassembled WGS sequence"/>
</dbReference>
<reference evidence="2" key="2">
    <citation type="submission" date="2025-09" db="UniProtKB">
        <authorList>
            <consortium name="Ensembl"/>
        </authorList>
    </citation>
    <scope>IDENTIFICATION</scope>
</reference>
<protein>
    <submittedName>
        <fullName evidence="2">Uncharacterized protein</fullName>
    </submittedName>
</protein>
<name>A0A8C9UFN1_SERCA</name>
<keyword evidence="3" id="KW-1185">Reference proteome</keyword>
<keyword evidence="1" id="KW-0732">Signal</keyword>
<sequence length="98" mass="10266">MPLNCAKLVLLQAEIGFLAFQVELLELTMTGPTGQIGKNNMRELASLSIWLGEPDGRLLLPAGLGMASGVLGWGSRTACSVLCPGHPTWACCPCSPPS</sequence>
<dbReference type="AlphaFoldDB" id="A0A8C9UFN1"/>
<evidence type="ECO:0000313" key="3">
    <source>
        <dbReference type="Proteomes" id="UP000694409"/>
    </source>
</evidence>
<evidence type="ECO:0000256" key="1">
    <source>
        <dbReference type="SAM" id="SignalP"/>
    </source>
</evidence>
<evidence type="ECO:0000313" key="2">
    <source>
        <dbReference type="Ensembl" id="ENSSCAP00000017213.1"/>
    </source>
</evidence>
<feature type="signal peptide" evidence="1">
    <location>
        <begin position="1"/>
        <end position="19"/>
    </location>
</feature>
<feature type="chain" id="PRO_5034682700" evidence="1">
    <location>
        <begin position="20"/>
        <end position="98"/>
    </location>
</feature>
<organism evidence="2 3">
    <name type="scientific">Serinus canaria</name>
    <name type="common">Island canary</name>
    <name type="synonym">Fringilla canaria</name>
    <dbReference type="NCBI Taxonomy" id="9135"/>
    <lineage>
        <taxon>Eukaryota</taxon>
        <taxon>Metazoa</taxon>
        <taxon>Chordata</taxon>
        <taxon>Craniata</taxon>
        <taxon>Vertebrata</taxon>
        <taxon>Euteleostomi</taxon>
        <taxon>Archelosauria</taxon>
        <taxon>Archosauria</taxon>
        <taxon>Dinosauria</taxon>
        <taxon>Saurischia</taxon>
        <taxon>Theropoda</taxon>
        <taxon>Coelurosauria</taxon>
        <taxon>Aves</taxon>
        <taxon>Neognathae</taxon>
        <taxon>Neoaves</taxon>
        <taxon>Telluraves</taxon>
        <taxon>Australaves</taxon>
        <taxon>Passeriformes</taxon>
        <taxon>Passeroidea</taxon>
        <taxon>Fringillidae</taxon>
        <taxon>Carduelinae</taxon>
        <taxon>Serinus</taxon>
    </lineage>
</organism>
<dbReference type="Ensembl" id="ENSSCAT00000019275.1">
    <property type="protein sequence ID" value="ENSSCAP00000017213.1"/>
    <property type="gene ID" value="ENSSCAG00000012507.1"/>
</dbReference>
<proteinExistence type="predicted"/>
<reference evidence="2" key="1">
    <citation type="submission" date="2025-08" db="UniProtKB">
        <authorList>
            <consortium name="Ensembl"/>
        </authorList>
    </citation>
    <scope>IDENTIFICATION</scope>
</reference>